<dbReference type="GO" id="GO:0016020">
    <property type="term" value="C:membrane"/>
    <property type="evidence" value="ECO:0007669"/>
    <property type="project" value="UniProtKB-SubCell"/>
</dbReference>
<name>A0AAV7LCT9_PLEWA</name>
<organism evidence="9 10">
    <name type="scientific">Pleurodeles waltl</name>
    <name type="common">Iberian ribbed newt</name>
    <dbReference type="NCBI Taxonomy" id="8319"/>
    <lineage>
        <taxon>Eukaryota</taxon>
        <taxon>Metazoa</taxon>
        <taxon>Chordata</taxon>
        <taxon>Craniata</taxon>
        <taxon>Vertebrata</taxon>
        <taxon>Euteleostomi</taxon>
        <taxon>Amphibia</taxon>
        <taxon>Batrachia</taxon>
        <taxon>Caudata</taxon>
        <taxon>Salamandroidea</taxon>
        <taxon>Salamandridae</taxon>
        <taxon>Pleurodelinae</taxon>
        <taxon>Pleurodeles</taxon>
    </lineage>
</organism>
<dbReference type="PANTHER" id="PTHR14402:SF10">
    <property type="entry name" value="3CXXC-TYPE DOMAIN-CONTAINING PROTEIN"/>
    <property type="match status" value="1"/>
</dbReference>
<dbReference type="GO" id="GO:0031849">
    <property type="term" value="F:olfactory receptor binding"/>
    <property type="evidence" value="ECO:0007669"/>
    <property type="project" value="TreeGrafter"/>
</dbReference>
<dbReference type="AlphaFoldDB" id="A0AAV7LCT9"/>
<keyword evidence="3" id="KW-0479">Metal-binding</keyword>
<evidence type="ECO:0000313" key="10">
    <source>
        <dbReference type="Proteomes" id="UP001066276"/>
    </source>
</evidence>
<evidence type="ECO:0000256" key="4">
    <source>
        <dbReference type="ARBA" id="ARBA00022771"/>
    </source>
</evidence>
<keyword evidence="10" id="KW-1185">Reference proteome</keyword>
<reference evidence="9" key="1">
    <citation type="journal article" date="2022" name="bioRxiv">
        <title>Sequencing and chromosome-scale assembly of the giantPleurodeles waltlgenome.</title>
        <authorList>
            <person name="Brown T."/>
            <person name="Elewa A."/>
            <person name="Iarovenko S."/>
            <person name="Subramanian E."/>
            <person name="Araus A.J."/>
            <person name="Petzold A."/>
            <person name="Susuki M."/>
            <person name="Suzuki K.-i.T."/>
            <person name="Hayashi T."/>
            <person name="Toyoda A."/>
            <person name="Oliveira C."/>
            <person name="Osipova E."/>
            <person name="Leigh N.D."/>
            <person name="Simon A."/>
            <person name="Yun M.H."/>
        </authorList>
    </citation>
    <scope>NUCLEOTIDE SEQUENCE</scope>
    <source>
        <strain evidence="9">20211129_DDA</strain>
        <tissue evidence="9">Liver</tissue>
    </source>
</reference>
<keyword evidence="7" id="KW-0472">Membrane</keyword>
<accession>A0AAV7LCT9</accession>
<evidence type="ECO:0000256" key="3">
    <source>
        <dbReference type="ARBA" id="ARBA00022723"/>
    </source>
</evidence>
<evidence type="ECO:0000259" key="8">
    <source>
        <dbReference type="SMART" id="SM01328"/>
    </source>
</evidence>
<dbReference type="GO" id="GO:0006612">
    <property type="term" value="P:protein targeting to membrane"/>
    <property type="evidence" value="ECO:0007669"/>
    <property type="project" value="TreeGrafter"/>
</dbReference>
<keyword evidence="5" id="KW-0862">Zinc</keyword>
<proteinExistence type="predicted"/>
<gene>
    <name evidence="9" type="ORF">NDU88_000359</name>
</gene>
<evidence type="ECO:0000256" key="2">
    <source>
        <dbReference type="ARBA" id="ARBA00022692"/>
    </source>
</evidence>
<dbReference type="EMBL" id="JANPWB010000015">
    <property type="protein sequence ID" value="KAJ1087168.1"/>
    <property type="molecule type" value="Genomic_DNA"/>
</dbReference>
<evidence type="ECO:0000313" key="9">
    <source>
        <dbReference type="EMBL" id="KAJ1087168.1"/>
    </source>
</evidence>
<comment type="caution">
    <text evidence="9">The sequence shown here is derived from an EMBL/GenBank/DDBJ whole genome shotgun (WGS) entry which is preliminary data.</text>
</comment>
<evidence type="ECO:0000256" key="6">
    <source>
        <dbReference type="ARBA" id="ARBA00022989"/>
    </source>
</evidence>
<dbReference type="SMART" id="SM01328">
    <property type="entry name" value="zf-3CxxC"/>
    <property type="match status" value="1"/>
</dbReference>
<dbReference type="InterPro" id="IPR027377">
    <property type="entry name" value="ZAR1/RTP1-5-like_Znf-3CxxC"/>
</dbReference>
<protein>
    <recommendedName>
        <fullName evidence="8">3CxxC-type domain-containing protein</fullName>
    </recommendedName>
</protein>
<keyword evidence="4" id="KW-0863">Zinc-finger</keyword>
<comment type="subcellular location">
    <subcellularLocation>
        <location evidence="1">Membrane</location>
        <topology evidence="1">Single-pass membrane protein</topology>
    </subcellularLocation>
</comment>
<feature type="domain" description="3CxxC-type" evidence="8">
    <location>
        <begin position="49"/>
        <end position="113"/>
    </location>
</feature>
<dbReference type="PANTHER" id="PTHR14402">
    <property type="entry name" value="RECEPTOR TRANSPORTING PROTEIN"/>
    <property type="match status" value="1"/>
</dbReference>
<keyword evidence="2" id="KW-0812">Transmembrane</keyword>
<evidence type="ECO:0000256" key="5">
    <source>
        <dbReference type="ARBA" id="ARBA00022833"/>
    </source>
</evidence>
<dbReference type="InterPro" id="IPR026096">
    <property type="entry name" value="R-trans_p"/>
</dbReference>
<dbReference type="Proteomes" id="UP001066276">
    <property type="component" value="Chromosome 11"/>
</dbReference>
<dbReference type="GO" id="GO:0008270">
    <property type="term" value="F:zinc ion binding"/>
    <property type="evidence" value="ECO:0007669"/>
    <property type="project" value="UniProtKB-KW"/>
</dbReference>
<evidence type="ECO:0000256" key="1">
    <source>
        <dbReference type="ARBA" id="ARBA00004167"/>
    </source>
</evidence>
<keyword evidence="6" id="KW-1133">Transmembrane helix</keyword>
<dbReference type="GO" id="GO:0051205">
    <property type="term" value="P:protein insertion into membrane"/>
    <property type="evidence" value="ECO:0007669"/>
    <property type="project" value="TreeGrafter"/>
</dbReference>
<evidence type="ECO:0000256" key="7">
    <source>
        <dbReference type="ARBA" id="ARBA00023136"/>
    </source>
</evidence>
<dbReference type="Pfam" id="PF13695">
    <property type="entry name" value="Zn_ribbon_3CxxC"/>
    <property type="match status" value="1"/>
</dbReference>
<sequence>MAGDPTRSSVWVKAFSEQVRELQKEEPWTLEVVRDLGAEEGWETYKQASAFARFDCSKCGRKWPSNQVFILFCMRLGTRGLNAIRVQRADVHPFSHPDAPNVSPAIRLMCKKGKKKNLKDHRGHPFAID</sequence>